<dbReference type="InterPro" id="IPR054105">
    <property type="entry name" value="WHD_NrtR"/>
</dbReference>
<reference evidence="2" key="1">
    <citation type="submission" date="2019-03" db="EMBL/GenBank/DDBJ databases">
        <title>Lake Tanganyika Metagenome-Assembled Genomes (MAGs).</title>
        <authorList>
            <person name="Tran P."/>
        </authorList>
    </citation>
    <scope>NUCLEOTIDE SEQUENCE</scope>
    <source>
        <strain evidence="2">K_DeepCast_65m_m2_066</strain>
    </source>
</reference>
<feature type="domain" description="Nudix hydrolase" evidence="1">
    <location>
        <begin position="26"/>
        <end position="159"/>
    </location>
</feature>
<dbReference type="PANTHER" id="PTHR43736">
    <property type="entry name" value="ADP-RIBOSE PYROPHOSPHATASE"/>
    <property type="match status" value="1"/>
</dbReference>
<sequence>MCVIHTKRVESLMLTHDIPIHPAAQQVKVAVDNCIFTVVEGQLHLLLIQMTRVPYRGMWALPGGLIETHESLDTAAARILSEETGVADVYLEQLYTFGHPRRDPAGRVIAVAYFALIHAAGLTLRTQPKYADVRWWPCAHVPQLAYDHDDVAAYARQRLERKLVYTNVVWSLLPRQFTLSELQTVYEAVLGRPLDKRNFRKKILTLGLIESVGATAMRGAHRPAMLYRFTRREPQHIAML</sequence>
<dbReference type="PANTHER" id="PTHR43736:SF4">
    <property type="entry name" value="SLR1690 PROTEIN"/>
    <property type="match status" value="1"/>
</dbReference>
<dbReference type="Pfam" id="PF00293">
    <property type="entry name" value="NUDIX"/>
    <property type="match status" value="1"/>
</dbReference>
<dbReference type="CDD" id="cd18873">
    <property type="entry name" value="NUDIX_NadM_like"/>
    <property type="match status" value="1"/>
</dbReference>
<evidence type="ECO:0000313" key="2">
    <source>
        <dbReference type="EMBL" id="MBM3222443.1"/>
    </source>
</evidence>
<dbReference type="AlphaFoldDB" id="A0A937VXN1"/>
<dbReference type="Proteomes" id="UP000712673">
    <property type="component" value="Unassembled WGS sequence"/>
</dbReference>
<dbReference type="InterPro" id="IPR036390">
    <property type="entry name" value="WH_DNA-bd_sf"/>
</dbReference>
<accession>A0A937VXN1</accession>
<dbReference type="Pfam" id="PF21906">
    <property type="entry name" value="WHD_NrtR"/>
    <property type="match status" value="1"/>
</dbReference>
<comment type="caution">
    <text evidence="2">The sequence shown here is derived from an EMBL/GenBank/DDBJ whole genome shotgun (WGS) entry which is preliminary data.</text>
</comment>
<evidence type="ECO:0000259" key="1">
    <source>
        <dbReference type="PROSITE" id="PS51462"/>
    </source>
</evidence>
<dbReference type="InterPro" id="IPR000086">
    <property type="entry name" value="NUDIX_hydrolase_dom"/>
</dbReference>
<dbReference type="Gene3D" id="3.90.79.10">
    <property type="entry name" value="Nucleoside Triphosphate Pyrophosphohydrolase"/>
    <property type="match status" value="1"/>
</dbReference>
<dbReference type="Gene3D" id="1.10.10.10">
    <property type="entry name" value="Winged helix-like DNA-binding domain superfamily/Winged helix DNA-binding domain"/>
    <property type="match status" value="1"/>
</dbReference>
<dbReference type="EMBL" id="VGLS01000020">
    <property type="protein sequence ID" value="MBM3222443.1"/>
    <property type="molecule type" value="Genomic_DNA"/>
</dbReference>
<gene>
    <name evidence="2" type="ORF">FJZ47_01375</name>
</gene>
<name>A0A937VXN1_UNCTE</name>
<keyword evidence="2" id="KW-0378">Hydrolase</keyword>
<dbReference type="SUPFAM" id="SSF55811">
    <property type="entry name" value="Nudix"/>
    <property type="match status" value="1"/>
</dbReference>
<organism evidence="2 3">
    <name type="scientific">Tectimicrobiota bacterium</name>
    <dbReference type="NCBI Taxonomy" id="2528274"/>
    <lineage>
        <taxon>Bacteria</taxon>
        <taxon>Pseudomonadati</taxon>
        <taxon>Nitrospinota/Tectimicrobiota group</taxon>
        <taxon>Candidatus Tectimicrobiota</taxon>
    </lineage>
</organism>
<evidence type="ECO:0000313" key="3">
    <source>
        <dbReference type="Proteomes" id="UP000712673"/>
    </source>
</evidence>
<dbReference type="GO" id="GO:0016787">
    <property type="term" value="F:hydrolase activity"/>
    <property type="evidence" value="ECO:0007669"/>
    <property type="project" value="UniProtKB-KW"/>
</dbReference>
<dbReference type="InterPro" id="IPR015797">
    <property type="entry name" value="NUDIX_hydrolase-like_dom_sf"/>
</dbReference>
<protein>
    <submittedName>
        <fullName evidence="2">NUDIX hydrolase</fullName>
    </submittedName>
</protein>
<dbReference type="InterPro" id="IPR036388">
    <property type="entry name" value="WH-like_DNA-bd_sf"/>
</dbReference>
<dbReference type="PROSITE" id="PS51462">
    <property type="entry name" value="NUDIX"/>
    <property type="match status" value="1"/>
</dbReference>
<dbReference type="SUPFAM" id="SSF46785">
    <property type="entry name" value="Winged helix' DNA-binding domain"/>
    <property type="match status" value="1"/>
</dbReference>
<proteinExistence type="predicted"/>